<name>A0A8X7NYF0_BRACI</name>
<accession>A0A8X7NYF0</accession>
<feature type="compositionally biased region" description="Basic and acidic residues" evidence="1">
    <location>
        <begin position="36"/>
        <end position="61"/>
    </location>
</feature>
<dbReference type="AlphaFoldDB" id="A0A8X7NYF0"/>
<gene>
    <name evidence="2" type="ORF">Bca52824_095771</name>
</gene>
<evidence type="ECO:0000313" key="3">
    <source>
        <dbReference type="Proteomes" id="UP000886595"/>
    </source>
</evidence>
<organism evidence="2 3">
    <name type="scientific">Brassica carinata</name>
    <name type="common">Ethiopian mustard</name>
    <name type="synonym">Abyssinian cabbage</name>
    <dbReference type="NCBI Taxonomy" id="52824"/>
    <lineage>
        <taxon>Eukaryota</taxon>
        <taxon>Viridiplantae</taxon>
        <taxon>Streptophyta</taxon>
        <taxon>Embryophyta</taxon>
        <taxon>Tracheophyta</taxon>
        <taxon>Spermatophyta</taxon>
        <taxon>Magnoliopsida</taxon>
        <taxon>eudicotyledons</taxon>
        <taxon>Gunneridae</taxon>
        <taxon>Pentapetalae</taxon>
        <taxon>rosids</taxon>
        <taxon>malvids</taxon>
        <taxon>Brassicales</taxon>
        <taxon>Brassicaceae</taxon>
        <taxon>Brassiceae</taxon>
        <taxon>Brassica</taxon>
    </lineage>
</organism>
<dbReference type="Proteomes" id="UP000886595">
    <property type="component" value="Unassembled WGS sequence"/>
</dbReference>
<evidence type="ECO:0000256" key="1">
    <source>
        <dbReference type="SAM" id="MobiDB-lite"/>
    </source>
</evidence>
<comment type="caution">
    <text evidence="2">The sequence shown here is derived from an EMBL/GenBank/DDBJ whole genome shotgun (WGS) entry which is preliminary data.</text>
</comment>
<evidence type="ECO:0000313" key="2">
    <source>
        <dbReference type="EMBL" id="KAG2242389.1"/>
    </source>
</evidence>
<feature type="region of interest" description="Disordered" evidence="1">
    <location>
        <begin position="36"/>
        <end position="62"/>
    </location>
</feature>
<protein>
    <submittedName>
        <fullName evidence="2">Uncharacterized protein</fullName>
    </submittedName>
</protein>
<proteinExistence type="predicted"/>
<sequence length="107" mass="12264">MVQNANNINSEDQMCKRAKNGHWCHELLDLQRVADDSDNGEARDGVDAYHRTGDNAKEKTRGGGRTLRWLELAVTEDSGTKLVDLKQSRHPWNVTVNHPPYLRLWLK</sequence>
<reference evidence="2 3" key="1">
    <citation type="submission" date="2020-02" db="EMBL/GenBank/DDBJ databases">
        <authorList>
            <person name="Ma Q."/>
            <person name="Huang Y."/>
            <person name="Song X."/>
            <person name="Pei D."/>
        </authorList>
    </citation>
    <scope>NUCLEOTIDE SEQUENCE [LARGE SCALE GENOMIC DNA]</scope>
    <source>
        <strain evidence="2">Sxm20200214</strain>
        <tissue evidence="2">Leaf</tissue>
    </source>
</reference>
<dbReference type="EMBL" id="JAAMPC010000509">
    <property type="protein sequence ID" value="KAG2242389.1"/>
    <property type="molecule type" value="Genomic_DNA"/>
</dbReference>
<keyword evidence="3" id="KW-1185">Reference proteome</keyword>